<dbReference type="Pfam" id="PF13833">
    <property type="entry name" value="EF-hand_8"/>
    <property type="match status" value="1"/>
</dbReference>
<dbReference type="PROSITE" id="PS00303">
    <property type="entry name" value="S100_CABP"/>
    <property type="match status" value="1"/>
</dbReference>
<comment type="caution">
    <text evidence="5">The sequence shown here is derived from an EMBL/GenBank/DDBJ whole genome shotgun (WGS) entry which is preliminary data.</text>
</comment>
<dbReference type="GO" id="GO:0005509">
    <property type="term" value="F:calcium ion binding"/>
    <property type="evidence" value="ECO:0007669"/>
    <property type="project" value="InterPro"/>
</dbReference>
<protein>
    <recommendedName>
        <fullName evidence="4">EF-hand domain-containing protein</fullName>
    </recommendedName>
</protein>
<gene>
    <name evidence="5" type="ORF">FSP39_021327</name>
</gene>
<reference evidence="5" key="1">
    <citation type="submission" date="2019-08" db="EMBL/GenBank/DDBJ databases">
        <title>The improved chromosome-level genome for the pearl oyster Pinctada fucata martensii using PacBio sequencing and Hi-C.</title>
        <authorList>
            <person name="Zheng Z."/>
        </authorList>
    </citation>
    <scope>NUCLEOTIDE SEQUENCE</scope>
    <source>
        <strain evidence="5">ZZ-2019</strain>
        <tissue evidence="5">Adductor muscle</tissue>
    </source>
</reference>
<evidence type="ECO:0000256" key="2">
    <source>
        <dbReference type="ARBA" id="ARBA00022837"/>
    </source>
</evidence>
<dbReference type="InterPro" id="IPR011992">
    <property type="entry name" value="EF-hand-dom_pair"/>
</dbReference>
<dbReference type="InterPro" id="IPR002048">
    <property type="entry name" value="EF_hand_dom"/>
</dbReference>
<evidence type="ECO:0000256" key="1">
    <source>
        <dbReference type="ARBA" id="ARBA00022737"/>
    </source>
</evidence>
<dbReference type="Pfam" id="PF13499">
    <property type="entry name" value="EF-hand_7"/>
    <property type="match status" value="1"/>
</dbReference>
<dbReference type="PROSITE" id="PS50222">
    <property type="entry name" value="EF_HAND_2"/>
    <property type="match status" value="2"/>
</dbReference>
<dbReference type="SUPFAM" id="SSF47473">
    <property type="entry name" value="EF-hand"/>
    <property type="match status" value="1"/>
</dbReference>
<dbReference type="GO" id="GO:0016460">
    <property type="term" value="C:myosin II complex"/>
    <property type="evidence" value="ECO:0007669"/>
    <property type="project" value="TreeGrafter"/>
</dbReference>
<accession>A0AA88Y135</accession>
<feature type="domain" description="EF-hand" evidence="4">
    <location>
        <begin position="46"/>
        <end position="81"/>
    </location>
</feature>
<dbReference type="PANTHER" id="PTHR23048:SF0">
    <property type="entry name" value="CALMODULIN LIKE 3"/>
    <property type="match status" value="1"/>
</dbReference>
<dbReference type="FunFam" id="1.10.238.10:FF:000001">
    <property type="entry name" value="Calmodulin 1"/>
    <property type="match status" value="1"/>
</dbReference>
<dbReference type="AlphaFoldDB" id="A0AA88Y135"/>
<dbReference type="PANTHER" id="PTHR23048">
    <property type="entry name" value="MYOSIN LIGHT CHAIN 1, 3"/>
    <property type="match status" value="1"/>
</dbReference>
<feature type="domain" description="EF-hand" evidence="4">
    <location>
        <begin position="8"/>
        <end position="43"/>
    </location>
</feature>
<dbReference type="Proteomes" id="UP001186944">
    <property type="component" value="Unassembled WGS sequence"/>
</dbReference>
<keyword evidence="2" id="KW-0106">Calcium</keyword>
<evidence type="ECO:0000259" key="4">
    <source>
        <dbReference type="PROSITE" id="PS50222"/>
    </source>
</evidence>
<keyword evidence="1" id="KW-0677">Repeat</keyword>
<dbReference type="InterPro" id="IPR018247">
    <property type="entry name" value="EF_Hand_1_Ca_BS"/>
</dbReference>
<name>A0AA88Y135_PINIB</name>
<sequence length="213" mass="24278">MRAVGLNPTKNDVDRIVKQLDENENGFIDFDEFKQLLVRSWRSVKENQLELVAAFRIFDINKDGYVSLEELVKVLTSFGEKMTEDEAREYINMVDSNGDGKLNYQGGGGVCIIQSVLFRMWRAYACYLLRSAIDIQRGQLVGTLSSLKRFGQGLSWCPVVIVSQSGSLKNALVQDRKFVKYQAYCPSGDIRIIFTVLKCLMIQSHFDDYAVYL</sequence>
<dbReference type="PROSITE" id="PS00018">
    <property type="entry name" value="EF_HAND_1"/>
    <property type="match status" value="2"/>
</dbReference>
<evidence type="ECO:0000313" key="5">
    <source>
        <dbReference type="EMBL" id="KAK3093876.1"/>
    </source>
</evidence>
<proteinExistence type="predicted"/>
<keyword evidence="3" id="KW-0514">Muscle protein</keyword>
<dbReference type="InterPro" id="IPR050230">
    <property type="entry name" value="CALM/Myosin/TropC-like"/>
</dbReference>
<dbReference type="CDD" id="cd00051">
    <property type="entry name" value="EFh"/>
    <property type="match status" value="2"/>
</dbReference>
<dbReference type="EMBL" id="VSWD01000009">
    <property type="protein sequence ID" value="KAK3093876.1"/>
    <property type="molecule type" value="Genomic_DNA"/>
</dbReference>
<keyword evidence="6" id="KW-1185">Reference proteome</keyword>
<dbReference type="InterPro" id="IPR001751">
    <property type="entry name" value="S100/CaBP7/8-like_CS"/>
</dbReference>
<dbReference type="Gene3D" id="1.10.238.10">
    <property type="entry name" value="EF-hand"/>
    <property type="match status" value="1"/>
</dbReference>
<organism evidence="5 6">
    <name type="scientific">Pinctada imbricata</name>
    <name type="common">Atlantic pearl-oyster</name>
    <name type="synonym">Pinctada martensii</name>
    <dbReference type="NCBI Taxonomy" id="66713"/>
    <lineage>
        <taxon>Eukaryota</taxon>
        <taxon>Metazoa</taxon>
        <taxon>Spiralia</taxon>
        <taxon>Lophotrochozoa</taxon>
        <taxon>Mollusca</taxon>
        <taxon>Bivalvia</taxon>
        <taxon>Autobranchia</taxon>
        <taxon>Pteriomorphia</taxon>
        <taxon>Pterioida</taxon>
        <taxon>Pterioidea</taxon>
        <taxon>Pteriidae</taxon>
        <taxon>Pinctada</taxon>
    </lineage>
</organism>
<evidence type="ECO:0000256" key="3">
    <source>
        <dbReference type="ARBA" id="ARBA00023179"/>
    </source>
</evidence>
<dbReference type="SMART" id="SM00054">
    <property type="entry name" value="EFh"/>
    <property type="match status" value="3"/>
</dbReference>
<evidence type="ECO:0000313" key="6">
    <source>
        <dbReference type="Proteomes" id="UP001186944"/>
    </source>
</evidence>